<evidence type="ECO:0000313" key="6">
    <source>
        <dbReference type="EMBL" id="KXN73428.1"/>
    </source>
</evidence>
<dbReference type="OMA" id="QYMGVLN"/>
<feature type="region of interest" description="Disordered" evidence="5">
    <location>
        <begin position="234"/>
        <end position="263"/>
    </location>
</feature>
<dbReference type="PANTHER" id="PTHR12400">
    <property type="entry name" value="INOSITOL POLYPHOSPHATE KINASE"/>
    <property type="match status" value="1"/>
</dbReference>
<dbReference type="PANTHER" id="PTHR12400:SF21">
    <property type="entry name" value="KINASE"/>
    <property type="match status" value="1"/>
</dbReference>
<dbReference type="InterPro" id="IPR038286">
    <property type="entry name" value="IPK_sf"/>
</dbReference>
<dbReference type="GO" id="GO:0005737">
    <property type="term" value="C:cytoplasm"/>
    <property type="evidence" value="ECO:0007669"/>
    <property type="project" value="TreeGrafter"/>
</dbReference>
<evidence type="ECO:0000256" key="2">
    <source>
        <dbReference type="ARBA" id="ARBA00022679"/>
    </source>
</evidence>
<reference evidence="6 7" key="1">
    <citation type="journal article" date="2015" name="Genome Biol. Evol.">
        <title>Phylogenomic analyses indicate that early fungi evolved digesting cell walls of algal ancestors of land plants.</title>
        <authorList>
            <person name="Chang Y."/>
            <person name="Wang S."/>
            <person name="Sekimoto S."/>
            <person name="Aerts A.L."/>
            <person name="Choi C."/>
            <person name="Clum A."/>
            <person name="LaButti K.M."/>
            <person name="Lindquist E.A."/>
            <person name="Yee Ngan C."/>
            <person name="Ohm R.A."/>
            <person name="Salamov A.A."/>
            <person name="Grigoriev I.V."/>
            <person name="Spatafora J.W."/>
            <person name="Berbee M.L."/>
        </authorList>
    </citation>
    <scope>NUCLEOTIDE SEQUENCE [LARGE SCALE GENOMIC DNA]</scope>
    <source>
        <strain evidence="6 7">NRRL 28638</strain>
    </source>
</reference>
<evidence type="ECO:0000256" key="5">
    <source>
        <dbReference type="SAM" id="MobiDB-lite"/>
    </source>
</evidence>
<dbReference type="GO" id="GO:0032958">
    <property type="term" value="P:inositol phosphate biosynthetic process"/>
    <property type="evidence" value="ECO:0007669"/>
    <property type="project" value="InterPro"/>
</dbReference>
<dbReference type="GO" id="GO:0000824">
    <property type="term" value="F:inositol-1,4,5,6-tetrakisphosphate 3-kinase activity"/>
    <property type="evidence" value="ECO:0007669"/>
    <property type="project" value="TreeGrafter"/>
</dbReference>
<keyword evidence="3 4" id="KW-0418">Kinase</keyword>
<evidence type="ECO:0000256" key="3">
    <source>
        <dbReference type="ARBA" id="ARBA00022777"/>
    </source>
</evidence>
<keyword evidence="2 4" id="KW-0808">Transferase</keyword>
<feature type="region of interest" description="Disordered" evidence="5">
    <location>
        <begin position="61"/>
        <end position="89"/>
    </location>
</feature>
<dbReference type="InterPro" id="IPR005522">
    <property type="entry name" value="IPK"/>
</dbReference>
<evidence type="ECO:0000313" key="7">
    <source>
        <dbReference type="Proteomes" id="UP000070444"/>
    </source>
</evidence>
<sequence length="591" mass="67036">MVSHTATKNEFFPASTATEQRGLAPPNSRSSTYHNTHGRANIYSKSDDFIAPASYYNLTADASDAGSSDSDRELSADESDSHDMSPPSVPLYPFQNQVGGHTSLLRFSDKAICKPLIQSEKDFYEFIENNNHELIPFISVYLGVLNVTFDVSSDQVVPQVLFDKNQHLLPNHLIKRFCSGSPKNKKCIFIPSPNNSPPGVTKINKKLQEQIFQEACSPSSLRARYKALNHYSQFSPPLTSSRRRHSLSDKQHNSSPVLKVQSNESRLASSFSGSYPNLSGFNNDSQMDYDVDTIHLPSQRVAVELVPVLSLNDEHSLEMFEMEDLPPPAPTSPPYTEEANIVSNPWSLECYNSIMSKMADLSCDQPHKFLLLGDLTYNIQRPCVLDLKMGTRQYGIYASKEKRDSQLRKCEKSTSKNLGVRVCGMQIYKRDQEKFIFQDKYYGRKLNPTSFKKTIVDYLDNGCQLNIQFIPPLVQKLRKLFDTIRTMNGYRFYSSSLLLIYDGAARGPTNIELKMIDFTNCVHPQMYQNLDKDAPVPTFPPSTSGPDHGYLRGIVTLLEVFTQIWNMYASEEEKELYQDQMILEDHFPDAY</sequence>
<organism evidence="6 7">
    <name type="scientific">Conidiobolus coronatus (strain ATCC 28846 / CBS 209.66 / NRRL 28638)</name>
    <name type="common">Delacroixia coronata</name>
    <dbReference type="NCBI Taxonomy" id="796925"/>
    <lineage>
        <taxon>Eukaryota</taxon>
        <taxon>Fungi</taxon>
        <taxon>Fungi incertae sedis</taxon>
        <taxon>Zoopagomycota</taxon>
        <taxon>Entomophthoromycotina</taxon>
        <taxon>Entomophthoromycetes</taxon>
        <taxon>Entomophthorales</taxon>
        <taxon>Ancylistaceae</taxon>
        <taxon>Conidiobolus</taxon>
    </lineage>
</organism>
<dbReference type="EMBL" id="KQ964437">
    <property type="protein sequence ID" value="KXN73428.1"/>
    <property type="molecule type" value="Genomic_DNA"/>
</dbReference>
<evidence type="ECO:0000256" key="4">
    <source>
        <dbReference type="RuleBase" id="RU363090"/>
    </source>
</evidence>
<dbReference type="OrthoDB" id="2573163at2759"/>
<dbReference type="EC" id="2.7.-.-" evidence="4"/>
<evidence type="ECO:0000256" key="1">
    <source>
        <dbReference type="ARBA" id="ARBA00007374"/>
    </source>
</evidence>
<dbReference type="GO" id="GO:0008440">
    <property type="term" value="F:inositol-1,4,5-trisphosphate 3-kinase activity"/>
    <property type="evidence" value="ECO:0007669"/>
    <property type="project" value="TreeGrafter"/>
</dbReference>
<name>A0A137PEK8_CONC2</name>
<dbReference type="Pfam" id="PF03770">
    <property type="entry name" value="IPK"/>
    <property type="match status" value="1"/>
</dbReference>
<dbReference type="AlphaFoldDB" id="A0A137PEK8"/>
<dbReference type="STRING" id="796925.A0A137PEK8"/>
<dbReference type="GO" id="GO:0005634">
    <property type="term" value="C:nucleus"/>
    <property type="evidence" value="ECO:0007669"/>
    <property type="project" value="TreeGrafter"/>
</dbReference>
<protein>
    <recommendedName>
        <fullName evidence="4">Kinase</fullName>
        <ecNumber evidence="4">2.7.-.-</ecNumber>
    </recommendedName>
</protein>
<dbReference type="Gene3D" id="3.30.470.160">
    <property type="entry name" value="Inositol polyphosphate kinase"/>
    <property type="match status" value="1"/>
</dbReference>
<proteinExistence type="inferred from homology"/>
<comment type="similarity">
    <text evidence="1 4">Belongs to the inositol phosphokinase (IPK) family.</text>
</comment>
<feature type="compositionally biased region" description="Basic and acidic residues" evidence="5">
    <location>
        <begin position="69"/>
        <end position="83"/>
    </location>
</feature>
<keyword evidence="7" id="KW-1185">Reference proteome</keyword>
<feature type="region of interest" description="Disordered" evidence="5">
    <location>
        <begin position="1"/>
        <end position="37"/>
    </location>
</feature>
<accession>A0A137PEK8</accession>
<dbReference type="GO" id="GO:0046854">
    <property type="term" value="P:phosphatidylinositol phosphate biosynthetic process"/>
    <property type="evidence" value="ECO:0007669"/>
    <property type="project" value="TreeGrafter"/>
</dbReference>
<gene>
    <name evidence="6" type="ORF">CONCODRAFT_77376</name>
</gene>
<feature type="compositionally biased region" description="Polar residues" evidence="5">
    <location>
        <begin position="253"/>
        <end position="263"/>
    </location>
</feature>
<dbReference type="Proteomes" id="UP000070444">
    <property type="component" value="Unassembled WGS sequence"/>
</dbReference>
<dbReference type="SUPFAM" id="SSF56104">
    <property type="entry name" value="SAICAR synthase-like"/>
    <property type="match status" value="1"/>
</dbReference>